<evidence type="ECO:0000313" key="4">
    <source>
        <dbReference type="Proteomes" id="UP001626593"/>
    </source>
</evidence>
<dbReference type="InterPro" id="IPR011856">
    <property type="entry name" value="tRNA_endonuc-like_dom_sf"/>
</dbReference>
<dbReference type="Gene3D" id="3.40.1350.10">
    <property type="match status" value="1"/>
</dbReference>
<dbReference type="EC" id="3.1.21.-" evidence="3"/>
<dbReference type="Pfam" id="PF14338">
    <property type="entry name" value="Mrr_N"/>
    <property type="match status" value="1"/>
</dbReference>
<protein>
    <submittedName>
        <fullName evidence="3">Restriction endonuclease</fullName>
        <ecNumber evidence="3">3.1.21.-</ecNumber>
    </submittedName>
</protein>
<dbReference type="InterPro" id="IPR025745">
    <property type="entry name" value="Mrr-like_N_dom"/>
</dbReference>
<keyword evidence="3" id="KW-0378">Hydrolase</keyword>
<dbReference type="PANTHER" id="PTHR30015:SF7">
    <property type="entry name" value="TYPE IV METHYL-DIRECTED RESTRICTION ENZYME ECOKMRR"/>
    <property type="match status" value="1"/>
</dbReference>
<evidence type="ECO:0000259" key="1">
    <source>
        <dbReference type="Pfam" id="PF04471"/>
    </source>
</evidence>
<keyword evidence="3" id="KW-0255">Endonuclease</keyword>
<dbReference type="Proteomes" id="UP001626593">
    <property type="component" value="Chromosome"/>
</dbReference>
<dbReference type="GO" id="GO:0004519">
    <property type="term" value="F:endonuclease activity"/>
    <property type="evidence" value="ECO:0007669"/>
    <property type="project" value="UniProtKB-KW"/>
</dbReference>
<proteinExistence type="predicted"/>
<dbReference type="GO" id="GO:0016787">
    <property type="term" value="F:hydrolase activity"/>
    <property type="evidence" value="ECO:0007669"/>
    <property type="project" value="UniProtKB-KW"/>
</dbReference>
<gene>
    <name evidence="3" type="ORF">U5817_24880</name>
</gene>
<evidence type="ECO:0000259" key="2">
    <source>
        <dbReference type="Pfam" id="PF14338"/>
    </source>
</evidence>
<accession>A0ABZ1AKK1</accession>
<feature type="domain" description="Restriction endonuclease type IV Mrr" evidence="1">
    <location>
        <begin position="152"/>
        <end position="267"/>
    </location>
</feature>
<dbReference type="InterPro" id="IPR052906">
    <property type="entry name" value="Type_IV_Methyl-Rstrct_Enzyme"/>
</dbReference>
<evidence type="ECO:0000313" key="3">
    <source>
        <dbReference type="EMBL" id="WRL46392.1"/>
    </source>
</evidence>
<organism evidence="3 4">
    <name type="scientific">Aromatoleum evansii</name>
    <name type="common">Azoarcus evansii</name>
    <dbReference type="NCBI Taxonomy" id="59406"/>
    <lineage>
        <taxon>Bacteria</taxon>
        <taxon>Pseudomonadati</taxon>
        <taxon>Pseudomonadota</taxon>
        <taxon>Betaproteobacteria</taxon>
        <taxon>Rhodocyclales</taxon>
        <taxon>Rhodocyclaceae</taxon>
        <taxon>Aromatoleum</taxon>
    </lineage>
</organism>
<dbReference type="SUPFAM" id="SSF52980">
    <property type="entry name" value="Restriction endonuclease-like"/>
    <property type="match status" value="1"/>
</dbReference>
<dbReference type="PANTHER" id="PTHR30015">
    <property type="entry name" value="MRR RESTRICTION SYSTEM PROTEIN"/>
    <property type="match status" value="1"/>
</dbReference>
<dbReference type="Pfam" id="PF04471">
    <property type="entry name" value="Mrr_cat"/>
    <property type="match status" value="1"/>
</dbReference>
<keyword evidence="3" id="KW-0540">Nuclease</keyword>
<keyword evidence="4" id="KW-1185">Reference proteome</keyword>
<dbReference type="RefSeq" id="WP_407279222.1">
    <property type="nucleotide sequence ID" value="NZ_CP141259.1"/>
</dbReference>
<dbReference type="InterPro" id="IPR007560">
    <property type="entry name" value="Restrct_endonuc_IV_Mrr"/>
</dbReference>
<reference evidence="3 4" key="1">
    <citation type="submission" date="2023-12" db="EMBL/GenBank/DDBJ databases">
        <title>A. evansii MAY27, complete genome.</title>
        <authorList>
            <person name="Wang Y."/>
        </authorList>
    </citation>
    <scope>NUCLEOTIDE SEQUENCE [LARGE SCALE GENOMIC DNA]</scope>
    <source>
        <strain evidence="3 4">MAY27</strain>
    </source>
</reference>
<dbReference type="EMBL" id="CP141259">
    <property type="protein sequence ID" value="WRL46392.1"/>
    <property type="molecule type" value="Genomic_DNA"/>
</dbReference>
<name>A0ABZ1AKK1_AROEV</name>
<sequence>MARNKKEEGSQFVRYFGPLLDALRRLGGSGTPDEVVEQIAQDLGLPDEVQNDLLPSGQPRYRNQVAWARFYLVREGLLDSSKRGVWSLTDRGRETTLSGEQAREVFLKWVRIFQEQRREKEQTAEPVEEQVAEGTGATPNDYRAAAIELLLSLPPAGFERLSQRLLREAGFTQVVVTGSSGDGGIDGYGTLQINPLVSFKVLFQCKRYTKSVSPSHVRDFRGAMAGRADKGIIITTGTFTAEARREASRDGVPPIELIDGEKLVDMLEHLELGLKPVTTYEIDESFFSKFKG</sequence>
<dbReference type="InterPro" id="IPR011335">
    <property type="entry name" value="Restrct_endonuc-II-like"/>
</dbReference>
<feature type="domain" description="Restriction system protein Mrr-like N-terminal" evidence="2">
    <location>
        <begin position="12"/>
        <end position="95"/>
    </location>
</feature>